<evidence type="ECO:0000256" key="2">
    <source>
        <dbReference type="ARBA" id="ARBA00022630"/>
    </source>
</evidence>
<proteinExistence type="predicted"/>
<dbReference type="Pfam" id="PF07992">
    <property type="entry name" value="Pyr_redox_2"/>
    <property type="match status" value="1"/>
</dbReference>
<dbReference type="Gene3D" id="3.50.50.60">
    <property type="entry name" value="FAD/NAD(P)-binding domain"/>
    <property type="match status" value="2"/>
</dbReference>
<accession>A0AAJ6AZN9</accession>
<sequence length="295" mass="31433">MDDVIIIGGSFAGLAGALQLVRARRKVTILDTGLNRNRFAGHSHGVLGHDHKSPADILGDARQQLTRYPTLTTINARAETISGAADDFSVTLDDGRVLKGRRILLAYGVTDQMPDIAGFAECWGKSIVSCPYCDGFEVAGKHWGLLYGGPHSLHATQLFADWTDQITVFANGHDIPTDERASIARRGFSIVDGKVSGIAHDSGKIGAVQTEDAETPVDVLFAHPNYRPSSSLHEALDIVMDHNAIGSTIKVDDMRQTSVAGIFAAGDLMNPMASVTFAMASGAFAAVCAQRSMLV</sequence>
<dbReference type="SUPFAM" id="SSF51905">
    <property type="entry name" value="FAD/NAD(P)-binding domain"/>
    <property type="match status" value="1"/>
</dbReference>
<evidence type="ECO:0000313" key="6">
    <source>
        <dbReference type="Proteomes" id="UP001217476"/>
    </source>
</evidence>
<protein>
    <recommendedName>
        <fullName evidence="1">Thioredoxin reductase</fullName>
    </recommendedName>
</protein>
<evidence type="ECO:0000256" key="1">
    <source>
        <dbReference type="ARBA" id="ARBA00018719"/>
    </source>
</evidence>
<gene>
    <name evidence="5" type="ORF">P0Y65_17925</name>
</gene>
<evidence type="ECO:0000313" key="5">
    <source>
        <dbReference type="EMBL" id="WEK04041.1"/>
    </source>
</evidence>
<dbReference type="PRINTS" id="PR00368">
    <property type="entry name" value="FADPNR"/>
</dbReference>
<dbReference type="Proteomes" id="UP001217476">
    <property type="component" value="Chromosome"/>
</dbReference>
<dbReference type="InterPro" id="IPR036188">
    <property type="entry name" value="FAD/NAD-bd_sf"/>
</dbReference>
<dbReference type="InterPro" id="IPR023753">
    <property type="entry name" value="FAD/NAD-binding_dom"/>
</dbReference>
<evidence type="ECO:0000256" key="3">
    <source>
        <dbReference type="ARBA" id="ARBA00023002"/>
    </source>
</evidence>
<dbReference type="InterPro" id="IPR050097">
    <property type="entry name" value="Ferredoxin-NADP_redctase_2"/>
</dbReference>
<reference evidence="5" key="1">
    <citation type="submission" date="2023-03" db="EMBL/GenBank/DDBJ databases">
        <title>Andean soil-derived lignocellulolytic bacterial consortium as a source of novel taxa and putative plastic-active enzymes.</title>
        <authorList>
            <person name="Diaz-Garcia L."/>
            <person name="Chuvochina M."/>
            <person name="Feuerriegel G."/>
            <person name="Bunk B."/>
            <person name="Sproer C."/>
            <person name="Streit W.R."/>
            <person name="Rodriguez L.M."/>
            <person name="Overmann J."/>
            <person name="Jimenez D.J."/>
        </authorList>
    </citation>
    <scope>NUCLEOTIDE SEQUENCE</scope>
    <source>
        <strain evidence="5">MAG 4196</strain>
    </source>
</reference>
<name>A0AAJ6AZN9_9HYPH</name>
<keyword evidence="3" id="KW-0560">Oxidoreductase</keyword>
<evidence type="ECO:0000259" key="4">
    <source>
        <dbReference type="Pfam" id="PF07992"/>
    </source>
</evidence>
<dbReference type="GO" id="GO:0016491">
    <property type="term" value="F:oxidoreductase activity"/>
    <property type="evidence" value="ECO:0007669"/>
    <property type="project" value="UniProtKB-KW"/>
</dbReference>
<keyword evidence="2" id="KW-0285">Flavoprotein</keyword>
<dbReference type="EMBL" id="CP119312">
    <property type="protein sequence ID" value="WEK04041.1"/>
    <property type="molecule type" value="Genomic_DNA"/>
</dbReference>
<dbReference type="PANTHER" id="PTHR48105">
    <property type="entry name" value="THIOREDOXIN REDUCTASE 1-RELATED-RELATED"/>
    <property type="match status" value="1"/>
</dbReference>
<feature type="domain" description="FAD/NAD(P)-binding" evidence="4">
    <location>
        <begin position="3"/>
        <end position="282"/>
    </location>
</feature>
<dbReference type="AlphaFoldDB" id="A0AAJ6AZN9"/>
<dbReference type="PRINTS" id="PR00469">
    <property type="entry name" value="PNDRDTASEII"/>
</dbReference>
<organism evidence="5 6">
    <name type="scientific">Candidatus Devosia phytovorans</name>
    <dbReference type="NCBI Taxonomy" id="3121372"/>
    <lineage>
        <taxon>Bacteria</taxon>
        <taxon>Pseudomonadati</taxon>
        <taxon>Pseudomonadota</taxon>
        <taxon>Alphaproteobacteria</taxon>
        <taxon>Hyphomicrobiales</taxon>
        <taxon>Devosiaceae</taxon>
        <taxon>Devosia</taxon>
    </lineage>
</organism>